<feature type="domain" description="Multidrug resistance protein MdtA-like barrel-sandwich hybrid" evidence="5">
    <location>
        <begin position="62"/>
        <end position="364"/>
    </location>
</feature>
<comment type="caution">
    <text evidence="8">The sequence shown here is derived from an EMBL/GenBank/DDBJ whole genome shotgun (WGS) entry which is preliminary data.</text>
</comment>
<evidence type="ECO:0000313" key="9">
    <source>
        <dbReference type="Proteomes" id="UP000033607"/>
    </source>
</evidence>
<proteinExistence type="inferred from homology"/>
<evidence type="ECO:0000256" key="4">
    <source>
        <dbReference type="SAM" id="MobiDB-lite"/>
    </source>
</evidence>
<feature type="coiled-coil region" evidence="3">
    <location>
        <begin position="99"/>
        <end position="189"/>
    </location>
</feature>
<dbReference type="RefSeq" id="WP_046279598.1">
    <property type="nucleotide sequence ID" value="NZ_LATL02000085.1"/>
</dbReference>
<dbReference type="NCBIfam" id="TIGR01730">
    <property type="entry name" value="RND_mfp"/>
    <property type="match status" value="1"/>
</dbReference>
<name>A0A0F5YEQ0_9CYAN</name>
<evidence type="ECO:0000256" key="3">
    <source>
        <dbReference type="SAM" id="Coils"/>
    </source>
</evidence>
<dbReference type="AlphaFoldDB" id="A0A0F5YEQ0"/>
<comment type="similarity">
    <text evidence="2">Belongs to the membrane fusion protein (MFP) (TC 8.A.1) family.</text>
</comment>
<dbReference type="SUPFAM" id="SSF111369">
    <property type="entry name" value="HlyD-like secretion proteins"/>
    <property type="match status" value="2"/>
</dbReference>
<dbReference type="Pfam" id="PF25917">
    <property type="entry name" value="BSH_RND"/>
    <property type="match status" value="1"/>
</dbReference>
<dbReference type="InterPro" id="IPR058625">
    <property type="entry name" value="MdtA-like_BSH"/>
</dbReference>
<dbReference type="EMBL" id="LATL02000085">
    <property type="protein sequence ID" value="KKD37102.1"/>
    <property type="molecule type" value="Genomic_DNA"/>
</dbReference>
<dbReference type="Gene3D" id="2.40.420.20">
    <property type="match status" value="1"/>
</dbReference>
<comment type="subcellular location">
    <subcellularLocation>
        <location evidence="1">Cell membrane</location>
    </subcellularLocation>
</comment>
<protein>
    <submittedName>
        <fullName evidence="8">RND transporter</fullName>
    </submittedName>
</protein>
<dbReference type="Pfam" id="PF25944">
    <property type="entry name" value="Beta-barrel_RND"/>
    <property type="match status" value="1"/>
</dbReference>
<organism evidence="8 9">
    <name type="scientific">Limnoraphis robusta CS-951</name>
    <dbReference type="NCBI Taxonomy" id="1637645"/>
    <lineage>
        <taxon>Bacteria</taxon>
        <taxon>Bacillati</taxon>
        <taxon>Cyanobacteriota</taxon>
        <taxon>Cyanophyceae</taxon>
        <taxon>Oscillatoriophycideae</taxon>
        <taxon>Oscillatoriales</taxon>
        <taxon>Sirenicapillariaceae</taxon>
        <taxon>Limnoraphis</taxon>
    </lineage>
</organism>
<reference evidence="8 9" key="1">
    <citation type="submission" date="2015-06" db="EMBL/GenBank/DDBJ databases">
        <title>Draft genome assembly of filamentous brackish cyanobacterium Limnoraphis robusta strain CS-951.</title>
        <authorList>
            <person name="Willis A."/>
            <person name="Parks M."/>
            <person name="Burford M.A."/>
        </authorList>
    </citation>
    <scope>NUCLEOTIDE SEQUENCE [LARGE SCALE GENOMIC DNA]</scope>
    <source>
        <strain evidence="8 9">CS-951</strain>
    </source>
</reference>
<evidence type="ECO:0000256" key="1">
    <source>
        <dbReference type="ARBA" id="ARBA00004236"/>
    </source>
</evidence>
<feature type="coiled-coil region" evidence="3">
    <location>
        <begin position="221"/>
        <end position="333"/>
    </location>
</feature>
<dbReference type="PANTHER" id="PTHR30469">
    <property type="entry name" value="MULTIDRUG RESISTANCE PROTEIN MDTA"/>
    <property type="match status" value="1"/>
</dbReference>
<dbReference type="InterPro" id="IPR006143">
    <property type="entry name" value="RND_pump_MFP"/>
</dbReference>
<evidence type="ECO:0000259" key="6">
    <source>
        <dbReference type="Pfam" id="PF25944"/>
    </source>
</evidence>
<feature type="domain" description="YknX-like C-terminal permuted SH3-like" evidence="7">
    <location>
        <begin position="453"/>
        <end position="528"/>
    </location>
</feature>
<dbReference type="GO" id="GO:1990281">
    <property type="term" value="C:efflux pump complex"/>
    <property type="evidence" value="ECO:0007669"/>
    <property type="project" value="TreeGrafter"/>
</dbReference>
<dbReference type="OrthoDB" id="5379451at2"/>
<accession>A0A0F5YEQ0</accession>
<sequence>MDNTIHWNKSLPLLLGTLLLTSCADKPQAAAPPPVVVSIGRVESTQVRDSTEFVARVEGVENAVIRPRVSGLVKQVFVRLGDRVSVGNRLMLIDPSQQQANLESRLAAVESRRAQLESAKANLDSQRSELTRLQAELSYQSQEANLRDAQQTLEAERQEKQRLEFELEFISEKANLRDAQERLAAANRERDRRAVVKEERDSAFERYEKLWEEGVVSSEAYDQRLREIREAEAALAQQEDTVRSVRAQVSASQQDLERKVSTLQAQISTQQSRIEAAQARVESAGQAFERQVATLDAQIASQEKVIDAQQAEVNRLEREIEQAQADATGQQVELEYYNVDAPISGIVGELPVKVGDFVDSQTTLTSIRQNERLEVSINIPVQRLSQIRVGTPVEVISQDTGELIGSSRVSYISPSAGTGTQTILVKAIYNNQDNKLRTDQIVRARVIWEQLAGITVPTTAISRIGDQSFVFVVEEENQEGQQMLIAKQIPVQLGSIQGQSFEVLSGLKAGDRIVTEGVIKLRDGTPVTGQQAEQPKAAPGSASPSE</sequence>
<evidence type="ECO:0000259" key="5">
    <source>
        <dbReference type="Pfam" id="PF25917"/>
    </source>
</evidence>
<gene>
    <name evidence="8" type="ORF">WN50_16170</name>
</gene>
<keyword evidence="3" id="KW-0175">Coiled coil</keyword>
<dbReference type="InterPro" id="IPR058626">
    <property type="entry name" value="MdtA-like_b-barrel"/>
</dbReference>
<dbReference type="Gene3D" id="1.20.1170.10">
    <property type="match status" value="1"/>
</dbReference>
<dbReference type="PATRIC" id="fig|1637645.4.peg.1703"/>
<dbReference type="InterPro" id="IPR058637">
    <property type="entry name" value="YknX-like_C"/>
</dbReference>
<dbReference type="GO" id="GO:0015562">
    <property type="term" value="F:efflux transmembrane transporter activity"/>
    <property type="evidence" value="ECO:0007669"/>
    <property type="project" value="TreeGrafter"/>
</dbReference>
<evidence type="ECO:0000259" key="7">
    <source>
        <dbReference type="Pfam" id="PF25989"/>
    </source>
</evidence>
<dbReference type="Gene3D" id="2.40.50.100">
    <property type="match status" value="1"/>
</dbReference>
<feature type="domain" description="Multidrug resistance protein MdtA-like beta-barrel" evidence="6">
    <location>
        <begin position="391"/>
        <end position="446"/>
    </location>
</feature>
<dbReference type="Pfam" id="PF25989">
    <property type="entry name" value="YknX_C"/>
    <property type="match status" value="1"/>
</dbReference>
<evidence type="ECO:0000313" key="8">
    <source>
        <dbReference type="EMBL" id="KKD37102.1"/>
    </source>
</evidence>
<dbReference type="PANTHER" id="PTHR30469:SF39">
    <property type="entry name" value="SLL0180 PROTEIN"/>
    <property type="match status" value="1"/>
</dbReference>
<feature type="region of interest" description="Disordered" evidence="4">
    <location>
        <begin position="524"/>
        <end position="546"/>
    </location>
</feature>
<dbReference type="FunFam" id="2.40.420.20:FF:000007">
    <property type="entry name" value="HAE1 family efflux pump MFP component"/>
    <property type="match status" value="1"/>
</dbReference>
<dbReference type="Gene3D" id="2.40.30.170">
    <property type="match status" value="1"/>
</dbReference>
<dbReference type="Proteomes" id="UP000033607">
    <property type="component" value="Unassembled WGS sequence"/>
</dbReference>
<evidence type="ECO:0000256" key="2">
    <source>
        <dbReference type="ARBA" id="ARBA00009477"/>
    </source>
</evidence>